<organism evidence="1 2">
    <name type="scientific">Pontibacter mangrovi</name>
    <dbReference type="NCBI Taxonomy" id="2589816"/>
    <lineage>
        <taxon>Bacteria</taxon>
        <taxon>Pseudomonadati</taxon>
        <taxon>Bacteroidota</taxon>
        <taxon>Cytophagia</taxon>
        <taxon>Cytophagales</taxon>
        <taxon>Hymenobacteraceae</taxon>
        <taxon>Pontibacter</taxon>
    </lineage>
</organism>
<dbReference type="OrthoDB" id="666888at2"/>
<evidence type="ECO:0000313" key="1">
    <source>
        <dbReference type="EMBL" id="TPE42633.1"/>
    </source>
</evidence>
<dbReference type="EMBL" id="VFRQ01000011">
    <property type="protein sequence ID" value="TPE42633.1"/>
    <property type="molecule type" value="Genomic_DNA"/>
</dbReference>
<comment type="caution">
    <text evidence="1">The sequence shown here is derived from an EMBL/GenBank/DDBJ whole genome shotgun (WGS) entry which is preliminary data.</text>
</comment>
<reference evidence="1 2" key="1">
    <citation type="submission" date="2019-06" db="EMBL/GenBank/DDBJ databases">
        <title>A novel bacterium of genus Pontibacter, isolated from marine sediment.</title>
        <authorList>
            <person name="Huang H."/>
            <person name="Mo K."/>
            <person name="Hu Y."/>
        </authorList>
    </citation>
    <scope>NUCLEOTIDE SEQUENCE [LARGE SCALE GENOMIC DNA]</scope>
    <source>
        <strain evidence="1 2">HB172049</strain>
    </source>
</reference>
<accession>A0A501VY24</accession>
<name>A0A501VY24_9BACT</name>
<dbReference type="Proteomes" id="UP000316727">
    <property type="component" value="Unassembled WGS sequence"/>
</dbReference>
<evidence type="ECO:0000313" key="2">
    <source>
        <dbReference type="Proteomes" id="UP000316727"/>
    </source>
</evidence>
<dbReference type="RefSeq" id="WP_140623124.1">
    <property type="nucleotide sequence ID" value="NZ_VFRQ01000011.1"/>
</dbReference>
<protein>
    <submittedName>
        <fullName evidence="1">Uncharacterized protein</fullName>
    </submittedName>
</protein>
<gene>
    <name evidence="1" type="ORF">FJM65_17625</name>
</gene>
<dbReference type="AlphaFoldDB" id="A0A501VY24"/>
<proteinExistence type="predicted"/>
<keyword evidence="2" id="KW-1185">Reference proteome</keyword>
<sequence length="156" mass="18335">MKNRKSYQEEVDRLFKAIDLSIEAYTKYLPEGWTGGVLKMVISNLEDQKKRILGAEKKFRTIASLKYEIEAVFTYFQEASGEAVEYFWKRINEEGLAYERENKLEKILKRGKIRGRIEYDYVNDIIVVAEQTGLTTIDETRQLSQMLGEYEAKKKK</sequence>